<evidence type="ECO:0000256" key="2">
    <source>
        <dbReference type="ARBA" id="ARBA00004245"/>
    </source>
</evidence>
<dbReference type="InterPro" id="IPR029429">
    <property type="entry name" value="BBS2_Mid"/>
</dbReference>
<keyword evidence="6" id="KW-0966">Cell projection</keyword>
<evidence type="ECO:0000256" key="3">
    <source>
        <dbReference type="ARBA" id="ARBA00022490"/>
    </source>
</evidence>
<dbReference type="InterPro" id="IPR015943">
    <property type="entry name" value="WD40/YVTN_repeat-like_dom_sf"/>
</dbReference>
<dbReference type="InterPro" id="IPR036322">
    <property type="entry name" value="WD40_repeat_dom_sf"/>
</dbReference>
<dbReference type="InterPro" id="IPR029333">
    <property type="entry name" value="BBS2_GAE_dom"/>
</dbReference>
<feature type="domain" description="Ciliary BBSome complex subunit 2 N-terminal" evidence="7">
    <location>
        <begin position="26"/>
        <end position="110"/>
    </location>
</feature>
<dbReference type="PANTHER" id="PTHR32465">
    <property type="entry name" value="BARDET-BIEDL SYNDROME 2 PROTEIN"/>
    <property type="match status" value="1"/>
</dbReference>
<evidence type="ECO:0000259" key="8">
    <source>
        <dbReference type="Pfam" id="PF14782"/>
    </source>
</evidence>
<dbReference type="WBParaSite" id="ACRNAN_scaffold15615.g8240.t1">
    <property type="protein sequence ID" value="ACRNAN_scaffold15615.g8240.t1"/>
    <property type="gene ID" value="ACRNAN_scaffold15615.g8240"/>
</dbReference>
<evidence type="ECO:0000256" key="6">
    <source>
        <dbReference type="ARBA" id="ARBA00023273"/>
    </source>
</evidence>
<dbReference type="GO" id="GO:0036064">
    <property type="term" value="C:ciliary basal body"/>
    <property type="evidence" value="ECO:0007669"/>
    <property type="project" value="TreeGrafter"/>
</dbReference>
<keyword evidence="3" id="KW-0963">Cytoplasm</keyword>
<dbReference type="Gene3D" id="2.130.10.10">
    <property type="entry name" value="YVTN repeat-like/Quinoprotein amine dehydrogenase"/>
    <property type="match status" value="1"/>
</dbReference>
<evidence type="ECO:0000259" key="9">
    <source>
        <dbReference type="Pfam" id="PF14783"/>
    </source>
</evidence>
<dbReference type="Pfam" id="PF14783">
    <property type="entry name" value="BBS2_Mid"/>
    <property type="match status" value="1"/>
</dbReference>
<keyword evidence="4" id="KW-0969">Cilium</keyword>
<name>A0A914CWJ6_9BILA</name>
<reference evidence="11" key="1">
    <citation type="submission" date="2022-11" db="UniProtKB">
        <authorList>
            <consortium name="WormBaseParasite"/>
        </authorList>
    </citation>
    <scope>IDENTIFICATION</scope>
</reference>
<dbReference type="Proteomes" id="UP000887540">
    <property type="component" value="Unplaced"/>
</dbReference>
<organism evidence="10 11">
    <name type="scientific">Acrobeloides nanus</name>
    <dbReference type="NCBI Taxonomy" id="290746"/>
    <lineage>
        <taxon>Eukaryota</taxon>
        <taxon>Metazoa</taxon>
        <taxon>Ecdysozoa</taxon>
        <taxon>Nematoda</taxon>
        <taxon>Chromadorea</taxon>
        <taxon>Rhabditida</taxon>
        <taxon>Tylenchina</taxon>
        <taxon>Cephalobomorpha</taxon>
        <taxon>Cephaloboidea</taxon>
        <taxon>Cephalobidae</taxon>
        <taxon>Acrobeloides</taxon>
    </lineage>
</organism>
<dbReference type="GO" id="GO:1905515">
    <property type="term" value="P:non-motile cilium assembly"/>
    <property type="evidence" value="ECO:0007669"/>
    <property type="project" value="InterPro"/>
</dbReference>
<evidence type="ECO:0000256" key="1">
    <source>
        <dbReference type="ARBA" id="ARBA00004138"/>
    </source>
</evidence>
<dbReference type="GO" id="GO:0043005">
    <property type="term" value="C:neuron projection"/>
    <property type="evidence" value="ECO:0007669"/>
    <property type="project" value="TreeGrafter"/>
</dbReference>
<feature type="domain" description="BBS2 GAE" evidence="8">
    <location>
        <begin position="359"/>
        <end position="391"/>
    </location>
</feature>
<evidence type="ECO:0000313" key="11">
    <source>
        <dbReference type="WBParaSite" id="ACRNAN_scaffold15615.g8240.t1"/>
    </source>
</evidence>
<dbReference type="GO" id="GO:0031514">
    <property type="term" value="C:motile cilium"/>
    <property type="evidence" value="ECO:0007669"/>
    <property type="project" value="TreeGrafter"/>
</dbReference>
<dbReference type="SUPFAM" id="SSF50978">
    <property type="entry name" value="WD40 repeat-like"/>
    <property type="match status" value="1"/>
</dbReference>
<dbReference type="GO" id="GO:0034464">
    <property type="term" value="C:BBSome"/>
    <property type="evidence" value="ECO:0007669"/>
    <property type="project" value="InterPro"/>
</dbReference>
<evidence type="ECO:0000259" key="7">
    <source>
        <dbReference type="Pfam" id="PF14781"/>
    </source>
</evidence>
<accession>A0A914CWJ6</accession>
<comment type="subcellular location">
    <subcellularLocation>
        <location evidence="1">Cell projection</location>
        <location evidence="1">Cilium</location>
    </subcellularLocation>
    <subcellularLocation>
        <location evidence="2">Cytoplasm</location>
        <location evidence="2">Cytoskeleton</location>
    </subcellularLocation>
</comment>
<dbReference type="InterPro" id="IPR016616">
    <property type="entry name" value="Bardet-Biedl_syndrome_2_prot"/>
</dbReference>
<protein>
    <submittedName>
        <fullName evidence="11">Uncharacterized protein</fullName>
    </submittedName>
</protein>
<dbReference type="Pfam" id="PF14782">
    <property type="entry name" value="BBS2_GAE"/>
    <property type="match status" value="1"/>
</dbReference>
<evidence type="ECO:0000313" key="10">
    <source>
        <dbReference type="Proteomes" id="UP000887540"/>
    </source>
</evidence>
<evidence type="ECO:0000256" key="4">
    <source>
        <dbReference type="ARBA" id="ARBA00023069"/>
    </source>
</evidence>
<sequence length="391" mass="43149">MKCALKPAFNFGFSNRLVKNSASVGVFDETRRSQLVAGTVTNKVVLQNAESVFHVNETIHCLKATRFHSTDETDVILIGSATALTCYDIYNNKTVFHRDTPEGIRCIIVGTIDEYKSPVVICGCGTTIWGVDQDGKDLFWTALGDEVNALALCDVDNDNRNELIIGSEGTEIKIFKYMSLFKEITEGDPVIALVGLGESRFAYGCANGTLGVFENGERIWRIKSKQQVVSILSFPNAESITTVWQTGKVDVRQIDNGEVIGREFVEGDVATAFLASLFDNNRQQVTVVFANGQVRGLEISTDDAPPEDAQRIIREFGLRKHNLLEELKNYEKPDQEDAERSQIPANTVLDCGLDLSLDKGLCLQLSVTNNIPIRSAVIFAEGVFPSESYVM</sequence>
<evidence type="ECO:0000256" key="5">
    <source>
        <dbReference type="ARBA" id="ARBA00023212"/>
    </source>
</evidence>
<keyword evidence="5" id="KW-0206">Cytoskeleton</keyword>
<dbReference type="GO" id="GO:0016020">
    <property type="term" value="C:membrane"/>
    <property type="evidence" value="ECO:0007669"/>
    <property type="project" value="TreeGrafter"/>
</dbReference>
<dbReference type="Pfam" id="PF14781">
    <property type="entry name" value="BBS2_N"/>
    <property type="match status" value="1"/>
</dbReference>
<dbReference type="InterPro" id="IPR029430">
    <property type="entry name" value="BBS2_N"/>
</dbReference>
<feature type="domain" description="Ciliary BBSome complex subunit 2 middle region" evidence="9">
    <location>
        <begin position="149"/>
        <end position="252"/>
    </location>
</feature>
<keyword evidence="10" id="KW-1185">Reference proteome</keyword>
<dbReference type="AlphaFoldDB" id="A0A914CWJ6"/>
<proteinExistence type="predicted"/>
<dbReference type="PANTHER" id="PTHR32465:SF0">
    <property type="entry name" value="BARDET-BIEDL SYNDROME 2 PROTEIN"/>
    <property type="match status" value="1"/>
</dbReference>